<dbReference type="PANTHER" id="PTHR33835">
    <property type="entry name" value="YALI0C07656P"/>
    <property type="match status" value="1"/>
</dbReference>
<sequence>MSSKSVTELLPNSTTVFRAWPQSGIYTFSRPFARFGVVPIGGRTTIIRMTQHPNTDALFVLASTPADEPTKQKVSALLAERPGSKVAFLAAPDYVHSLYLQEWAAAYPDALIVGVEGLEHKNPAIASWHGIYGRDPPSKTRTYAFEPEIQAAYFPTFTNKDVVFHHTPTRTLLTADLLFNLPVKEQYANTPAKRPTSWIPFLSHISPALSPHRSMHQSFLWSSSAANPIPASTAAELGEGQVAKPDSGGTTQERRHHFANMAALVAGWNPKRIVMCHGEVIDDDDEAGAEGAAKSAWIAAFGKFLNPDGTTKV</sequence>
<dbReference type="EMBL" id="JAPDMQ010001073">
    <property type="protein sequence ID" value="KAK0519130.1"/>
    <property type="molecule type" value="Genomic_DNA"/>
</dbReference>
<evidence type="ECO:0000313" key="1">
    <source>
        <dbReference type="EMBL" id="KAK0519130.1"/>
    </source>
</evidence>
<protein>
    <submittedName>
        <fullName evidence="1">Uncharacterized protein</fullName>
    </submittedName>
</protein>
<dbReference type="PANTHER" id="PTHR33835:SF1">
    <property type="entry name" value="METALLO-BETA-LACTAMASE DOMAIN-CONTAINING PROTEIN"/>
    <property type="match status" value="1"/>
</dbReference>
<dbReference type="Proteomes" id="UP001176521">
    <property type="component" value="Unassembled WGS sequence"/>
</dbReference>
<dbReference type="AlphaFoldDB" id="A0AAN6G3P6"/>
<name>A0AAN6G3P6_9BASI</name>
<keyword evidence="2" id="KW-1185">Reference proteome</keyword>
<dbReference type="InterPro" id="IPR025638">
    <property type="entry name" value="DUF4336"/>
</dbReference>
<reference evidence="1" key="1">
    <citation type="journal article" date="2023" name="PhytoFront">
        <title>Draft Genome Resources of Seven Strains of Tilletia horrida, Causal Agent of Kernel Smut of Rice.</title>
        <authorList>
            <person name="Khanal S."/>
            <person name="Antony Babu S."/>
            <person name="Zhou X.G."/>
        </authorList>
    </citation>
    <scope>NUCLEOTIDE SEQUENCE</scope>
    <source>
        <strain evidence="1">TX3</strain>
    </source>
</reference>
<accession>A0AAN6G3P6</accession>
<gene>
    <name evidence="1" type="ORF">OC842_007548</name>
</gene>
<comment type="caution">
    <text evidence="1">The sequence shown here is derived from an EMBL/GenBank/DDBJ whole genome shotgun (WGS) entry which is preliminary data.</text>
</comment>
<evidence type="ECO:0000313" key="2">
    <source>
        <dbReference type="Proteomes" id="UP001176521"/>
    </source>
</evidence>
<organism evidence="1 2">
    <name type="scientific">Tilletia horrida</name>
    <dbReference type="NCBI Taxonomy" id="155126"/>
    <lineage>
        <taxon>Eukaryota</taxon>
        <taxon>Fungi</taxon>
        <taxon>Dikarya</taxon>
        <taxon>Basidiomycota</taxon>
        <taxon>Ustilaginomycotina</taxon>
        <taxon>Exobasidiomycetes</taxon>
        <taxon>Tilletiales</taxon>
        <taxon>Tilletiaceae</taxon>
        <taxon>Tilletia</taxon>
    </lineage>
</organism>
<proteinExistence type="predicted"/>